<dbReference type="AlphaFoldDB" id="A0A1S2LH08"/>
<protein>
    <submittedName>
        <fullName evidence="2">Uncharacterized protein</fullName>
    </submittedName>
</protein>
<organism evidence="2 3">
    <name type="scientific">Anaerobacillus arseniciselenatis</name>
    <dbReference type="NCBI Taxonomy" id="85682"/>
    <lineage>
        <taxon>Bacteria</taxon>
        <taxon>Bacillati</taxon>
        <taxon>Bacillota</taxon>
        <taxon>Bacilli</taxon>
        <taxon>Bacillales</taxon>
        <taxon>Bacillaceae</taxon>
        <taxon>Anaerobacillus</taxon>
    </lineage>
</organism>
<keyword evidence="1" id="KW-1133">Transmembrane helix</keyword>
<proteinExistence type="predicted"/>
<sequence>MLMFALVSFTNIFTIEDGKGLFVIGLLLIFPLLFIGQGCACAFGKGNLLLAVAVSTLSFFSIILLFLNSSALFYIILYLIVAFFAYGITLFSQKIQNQAKNNTL</sequence>
<keyword evidence="1" id="KW-0812">Transmembrane</keyword>
<gene>
    <name evidence="2" type="ORF">BKP35_12475</name>
</gene>
<evidence type="ECO:0000256" key="1">
    <source>
        <dbReference type="SAM" id="Phobius"/>
    </source>
</evidence>
<evidence type="ECO:0000313" key="3">
    <source>
        <dbReference type="Proteomes" id="UP000180098"/>
    </source>
</evidence>
<feature type="transmembrane region" description="Helical" evidence="1">
    <location>
        <begin position="73"/>
        <end position="91"/>
    </location>
</feature>
<dbReference type="EMBL" id="MLQQ01000035">
    <property type="protein sequence ID" value="OIJ11007.1"/>
    <property type="molecule type" value="Genomic_DNA"/>
</dbReference>
<dbReference type="Proteomes" id="UP000180098">
    <property type="component" value="Unassembled WGS sequence"/>
</dbReference>
<feature type="transmembrane region" description="Helical" evidence="1">
    <location>
        <begin position="20"/>
        <end position="36"/>
    </location>
</feature>
<keyword evidence="1" id="KW-0472">Membrane</keyword>
<reference evidence="2 3" key="1">
    <citation type="submission" date="2016-10" db="EMBL/GenBank/DDBJ databases">
        <title>Draft genome sequences of four alkaliphilic bacteria belonging to the Anaerobacillus genus.</title>
        <authorList>
            <person name="Bassil N.M."/>
            <person name="Lloyd J.R."/>
        </authorList>
    </citation>
    <scope>NUCLEOTIDE SEQUENCE [LARGE SCALE GENOMIC DNA]</scope>
    <source>
        <strain evidence="2 3">DSM 15340</strain>
    </source>
</reference>
<accession>A0A1S2LH08</accession>
<evidence type="ECO:0000313" key="2">
    <source>
        <dbReference type="EMBL" id="OIJ11007.1"/>
    </source>
</evidence>
<comment type="caution">
    <text evidence="2">The sequence shown here is derived from an EMBL/GenBank/DDBJ whole genome shotgun (WGS) entry which is preliminary data.</text>
</comment>
<name>A0A1S2LH08_9BACI</name>
<keyword evidence="3" id="KW-1185">Reference proteome</keyword>
<feature type="transmembrane region" description="Helical" evidence="1">
    <location>
        <begin position="48"/>
        <end position="67"/>
    </location>
</feature>